<dbReference type="InterPro" id="IPR036163">
    <property type="entry name" value="HMA_dom_sf"/>
</dbReference>
<dbReference type="PROSITE" id="PS50846">
    <property type="entry name" value="HMA_2"/>
    <property type="match status" value="1"/>
</dbReference>
<keyword evidence="3" id="KW-1185">Reference proteome</keyword>
<name>A0A1M6EQ35_9CLOT</name>
<dbReference type="InterPro" id="IPR006121">
    <property type="entry name" value="HMA_dom"/>
</dbReference>
<dbReference type="RefSeq" id="WP_072985493.1">
    <property type="nucleotide sequence ID" value="NZ_FQZB01000005.1"/>
</dbReference>
<dbReference type="AlphaFoldDB" id="A0A1M6EQ35"/>
<dbReference type="SUPFAM" id="SSF55008">
    <property type="entry name" value="HMA, heavy metal-associated domain"/>
    <property type="match status" value="1"/>
</dbReference>
<dbReference type="Proteomes" id="UP000184310">
    <property type="component" value="Unassembled WGS sequence"/>
</dbReference>
<accession>A0A1M6EQ35</accession>
<dbReference type="STRING" id="1121302.SAMN02745163_00914"/>
<dbReference type="Pfam" id="PF00403">
    <property type="entry name" value="HMA"/>
    <property type="match status" value="1"/>
</dbReference>
<reference evidence="2 3" key="1">
    <citation type="submission" date="2016-11" db="EMBL/GenBank/DDBJ databases">
        <authorList>
            <person name="Jaros S."/>
            <person name="Januszkiewicz K."/>
            <person name="Wedrychowicz H."/>
        </authorList>
    </citation>
    <scope>NUCLEOTIDE SEQUENCE [LARGE SCALE GENOMIC DNA]</scope>
    <source>
        <strain evidence="2 3">DSM 21758</strain>
    </source>
</reference>
<feature type="domain" description="HMA" evidence="1">
    <location>
        <begin position="2"/>
        <end position="67"/>
    </location>
</feature>
<organism evidence="2 3">
    <name type="scientific">Clostridium cavendishii DSM 21758</name>
    <dbReference type="NCBI Taxonomy" id="1121302"/>
    <lineage>
        <taxon>Bacteria</taxon>
        <taxon>Bacillati</taxon>
        <taxon>Bacillota</taxon>
        <taxon>Clostridia</taxon>
        <taxon>Eubacteriales</taxon>
        <taxon>Clostridiaceae</taxon>
        <taxon>Clostridium</taxon>
    </lineage>
</organism>
<dbReference type="OrthoDB" id="1913655at2"/>
<evidence type="ECO:0000313" key="2">
    <source>
        <dbReference type="EMBL" id="SHI87574.1"/>
    </source>
</evidence>
<proteinExistence type="predicted"/>
<dbReference type="CDD" id="cd00371">
    <property type="entry name" value="HMA"/>
    <property type="match status" value="1"/>
</dbReference>
<dbReference type="EMBL" id="FQZB01000005">
    <property type="protein sequence ID" value="SHI87574.1"/>
    <property type="molecule type" value="Genomic_DNA"/>
</dbReference>
<sequence length="68" mass="7711">MDRVHYMVSGLVNSMSKTHVKNALEKIDGVNEVCVDLGRGSIEVIYNEQVKKDDIKRCIEDTGYHIES</sequence>
<dbReference type="GO" id="GO:0046872">
    <property type="term" value="F:metal ion binding"/>
    <property type="evidence" value="ECO:0007669"/>
    <property type="project" value="InterPro"/>
</dbReference>
<gene>
    <name evidence="2" type="ORF">SAMN02745163_00914</name>
</gene>
<evidence type="ECO:0000259" key="1">
    <source>
        <dbReference type="PROSITE" id="PS50846"/>
    </source>
</evidence>
<dbReference type="Gene3D" id="3.30.70.100">
    <property type="match status" value="1"/>
</dbReference>
<evidence type="ECO:0000313" key="3">
    <source>
        <dbReference type="Proteomes" id="UP000184310"/>
    </source>
</evidence>
<protein>
    <submittedName>
        <fullName evidence="2">Copper chaperone CopZ</fullName>
    </submittedName>
</protein>